<gene>
    <name evidence="3" type="ORF">CGGC5_v007449</name>
</gene>
<dbReference type="Proteomes" id="UP000011096">
    <property type="component" value="Unassembled WGS sequence"/>
</dbReference>
<dbReference type="GO" id="GO:0004523">
    <property type="term" value="F:RNA-DNA hybrid ribonuclease activity"/>
    <property type="evidence" value="ECO:0007669"/>
    <property type="project" value="InterPro"/>
</dbReference>
<evidence type="ECO:0000313" key="4">
    <source>
        <dbReference type="Proteomes" id="UP000011096"/>
    </source>
</evidence>
<dbReference type="Pfam" id="PF00075">
    <property type="entry name" value="RNase_H"/>
    <property type="match status" value="1"/>
</dbReference>
<dbReference type="GeneID" id="43620038"/>
<dbReference type="AlphaFoldDB" id="A0A7J6J6M9"/>
<dbReference type="InterPro" id="IPR002156">
    <property type="entry name" value="RNaseH_domain"/>
</dbReference>
<dbReference type="Gene3D" id="3.30.420.10">
    <property type="entry name" value="Ribonuclease H-like superfamily/Ribonuclease H"/>
    <property type="match status" value="1"/>
</dbReference>
<evidence type="ECO:0000256" key="1">
    <source>
        <dbReference type="SAM" id="MobiDB-lite"/>
    </source>
</evidence>
<feature type="region of interest" description="Disordered" evidence="1">
    <location>
        <begin position="80"/>
        <end position="101"/>
    </location>
</feature>
<organism evidence="3 4">
    <name type="scientific">Colletotrichum fructicola (strain Nara gc5)</name>
    <name type="common">Anthracnose fungus</name>
    <name type="synonym">Colletotrichum gloeosporioides (strain Nara gc5)</name>
    <dbReference type="NCBI Taxonomy" id="1213859"/>
    <lineage>
        <taxon>Eukaryota</taxon>
        <taxon>Fungi</taxon>
        <taxon>Dikarya</taxon>
        <taxon>Ascomycota</taxon>
        <taxon>Pezizomycotina</taxon>
        <taxon>Sordariomycetes</taxon>
        <taxon>Hypocreomycetidae</taxon>
        <taxon>Glomerellales</taxon>
        <taxon>Glomerellaceae</taxon>
        <taxon>Colletotrichum</taxon>
        <taxon>Colletotrichum gloeosporioides species complex</taxon>
    </lineage>
</organism>
<dbReference type="CDD" id="cd09276">
    <property type="entry name" value="Rnase_HI_RT_non_LTR"/>
    <property type="match status" value="1"/>
</dbReference>
<comment type="caution">
    <text evidence="3">The sequence shown here is derived from an EMBL/GenBank/DDBJ whole genome shotgun (WGS) entry which is preliminary data.</text>
</comment>
<name>A0A7J6J6M9_COLFN</name>
<protein>
    <recommendedName>
        <fullName evidence="2">RNase H type-1 domain-containing protein</fullName>
    </recommendedName>
</protein>
<evidence type="ECO:0000313" key="3">
    <source>
        <dbReference type="EMBL" id="KAF4484793.1"/>
    </source>
</evidence>
<dbReference type="GO" id="GO:0003676">
    <property type="term" value="F:nucleic acid binding"/>
    <property type="evidence" value="ECO:0007669"/>
    <property type="project" value="InterPro"/>
</dbReference>
<dbReference type="PROSITE" id="PS50879">
    <property type="entry name" value="RNASE_H_1"/>
    <property type="match status" value="1"/>
</dbReference>
<keyword evidence="4" id="KW-1185">Reference proteome</keyword>
<accession>A0A7J6J6M9</accession>
<feature type="domain" description="RNase H type-1" evidence="2">
    <location>
        <begin position="66"/>
        <end position="223"/>
    </location>
</feature>
<dbReference type="InParanoid" id="A0A7J6J6M9"/>
<proteinExistence type="predicted"/>
<evidence type="ECO:0000259" key="2">
    <source>
        <dbReference type="PROSITE" id="PS50879"/>
    </source>
</evidence>
<sequence length="358" mass="39304">MTSNEVSRESSQQKREVASRSPRFYVQFDCGLSIRCKPTPTRFHGDLWVEPRERAMAAIPEHDQPTPRALNLFTDSSFPGKESWGSGPSGHSTLDNPAGATVTWQPRPGLSPDWTASTYRLIKCPDFLVAELYALALGLETALYLSRAVPDLRQVNIFTDCKDAIRSLMRADASDDDPLVQRAVAASAKLEAKGVRTAVRWCPGHVGVEGNERADQLAKAVRRCSTRKGAVPTEMPDKMKEYRVTVNDHELRSFNGRSSPPSRSPSPQPAPSLSQGPMIGSYNEHGLWVPSSVLTPINPGHPSPFRPPTPPGLDLFPAYQAAMSLTWPQAYYQQPPMQTHGLTYPPGLMPQAGAMVYA</sequence>
<dbReference type="EMBL" id="ANPB02000004">
    <property type="protein sequence ID" value="KAF4484793.1"/>
    <property type="molecule type" value="Genomic_DNA"/>
</dbReference>
<reference evidence="3 4" key="2">
    <citation type="submission" date="2020-04" db="EMBL/GenBank/DDBJ databases">
        <title>Genome sequencing and assembly of multiple isolates from the Colletotrichum gloeosporioides species complex.</title>
        <authorList>
            <person name="Gan P."/>
            <person name="Shirasu K."/>
        </authorList>
    </citation>
    <scope>NUCLEOTIDE SEQUENCE [LARGE SCALE GENOMIC DNA]</scope>
    <source>
        <strain evidence="3 4">Nara gc5</strain>
    </source>
</reference>
<dbReference type="OrthoDB" id="3548481at2759"/>
<dbReference type="SUPFAM" id="SSF53098">
    <property type="entry name" value="Ribonuclease H-like"/>
    <property type="match status" value="1"/>
</dbReference>
<reference evidence="3 4" key="1">
    <citation type="submission" date="2012-08" db="EMBL/GenBank/DDBJ databases">
        <authorList>
            <person name="Gan P.H.P."/>
            <person name="Ikeda K."/>
            <person name="Irieda H."/>
            <person name="Narusaka M."/>
            <person name="O'Connell R.J."/>
            <person name="Narusaka Y."/>
            <person name="Takano Y."/>
            <person name="Kubo Y."/>
            <person name="Shirasu K."/>
        </authorList>
    </citation>
    <scope>NUCLEOTIDE SEQUENCE [LARGE SCALE GENOMIC DNA]</scope>
    <source>
        <strain evidence="3 4">Nara gc5</strain>
    </source>
</reference>
<feature type="region of interest" description="Disordered" evidence="1">
    <location>
        <begin position="252"/>
        <end position="281"/>
    </location>
</feature>
<dbReference type="InterPro" id="IPR012337">
    <property type="entry name" value="RNaseH-like_sf"/>
</dbReference>
<dbReference type="InterPro" id="IPR036397">
    <property type="entry name" value="RNaseH_sf"/>
</dbReference>
<dbReference type="RefSeq" id="XP_031885201.1">
    <property type="nucleotide sequence ID" value="XM_032036038.1"/>
</dbReference>